<reference evidence="1" key="1">
    <citation type="submission" date="2014-11" db="EMBL/GenBank/DDBJ databases">
        <authorList>
            <person name="Amaro Gonzalez C."/>
        </authorList>
    </citation>
    <scope>NUCLEOTIDE SEQUENCE</scope>
</reference>
<dbReference type="AlphaFoldDB" id="A0A0E9S0I5"/>
<name>A0A0E9S0I5_ANGAN</name>
<sequence length="28" mass="3214">MLFRNEDTDITLLLDSNGKQPYVATWTA</sequence>
<organism evidence="1">
    <name type="scientific">Anguilla anguilla</name>
    <name type="common">European freshwater eel</name>
    <name type="synonym">Muraena anguilla</name>
    <dbReference type="NCBI Taxonomy" id="7936"/>
    <lineage>
        <taxon>Eukaryota</taxon>
        <taxon>Metazoa</taxon>
        <taxon>Chordata</taxon>
        <taxon>Craniata</taxon>
        <taxon>Vertebrata</taxon>
        <taxon>Euteleostomi</taxon>
        <taxon>Actinopterygii</taxon>
        <taxon>Neopterygii</taxon>
        <taxon>Teleostei</taxon>
        <taxon>Anguilliformes</taxon>
        <taxon>Anguillidae</taxon>
        <taxon>Anguilla</taxon>
    </lineage>
</organism>
<proteinExistence type="predicted"/>
<reference evidence="1" key="2">
    <citation type="journal article" date="2015" name="Fish Shellfish Immunol.">
        <title>Early steps in the European eel (Anguilla anguilla)-Vibrio vulnificus interaction in the gills: Role of the RtxA13 toxin.</title>
        <authorList>
            <person name="Callol A."/>
            <person name="Pajuelo D."/>
            <person name="Ebbesson L."/>
            <person name="Teles M."/>
            <person name="MacKenzie S."/>
            <person name="Amaro C."/>
        </authorList>
    </citation>
    <scope>NUCLEOTIDE SEQUENCE</scope>
</reference>
<protein>
    <submittedName>
        <fullName evidence="1">Uncharacterized protein</fullName>
    </submittedName>
</protein>
<dbReference type="EMBL" id="GBXM01073875">
    <property type="protein sequence ID" value="JAH34702.1"/>
    <property type="molecule type" value="Transcribed_RNA"/>
</dbReference>
<accession>A0A0E9S0I5</accession>
<evidence type="ECO:0000313" key="1">
    <source>
        <dbReference type="EMBL" id="JAH34702.1"/>
    </source>
</evidence>